<sequence>MVVLKLPLLAGPLEKPIEITGNPVYAPSYTVYARLAEDQGQEDASNVALKRQQCEAEPGGCNQSQLSRLNPFSTSDSLQVQRSTCEIQWGGFGTGSAGHKGQAGSGRKPKQTGTGKTVSEKKLLVLSPEALTLVEDVASICYDLSTGLGTEGAW</sequence>
<organism evidence="2 3">
    <name type="scientific">Tupaia chinensis</name>
    <name type="common">Chinese tree shrew</name>
    <name type="synonym">Tupaia belangeri chinensis</name>
    <dbReference type="NCBI Taxonomy" id="246437"/>
    <lineage>
        <taxon>Eukaryota</taxon>
        <taxon>Metazoa</taxon>
        <taxon>Chordata</taxon>
        <taxon>Craniata</taxon>
        <taxon>Vertebrata</taxon>
        <taxon>Euteleostomi</taxon>
        <taxon>Mammalia</taxon>
        <taxon>Eutheria</taxon>
        <taxon>Euarchontoglires</taxon>
        <taxon>Scandentia</taxon>
        <taxon>Tupaiidae</taxon>
        <taxon>Tupaia</taxon>
    </lineage>
</organism>
<name>L9JQF1_TUPCH</name>
<feature type="region of interest" description="Disordered" evidence="1">
    <location>
        <begin position="95"/>
        <end position="117"/>
    </location>
</feature>
<protein>
    <submittedName>
        <fullName evidence="2">Uncharacterized protein</fullName>
    </submittedName>
</protein>
<gene>
    <name evidence="2" type="ORF">TREES_T100017934</name>
</gene>
<evidence type="ECO:0000313" key="3">
    <source>
        <dbReference type="Proteomes" id="UP000011518"/>
    </source>
</evidence>
<reference evidence="3" key="1">
    <citation type="submission" date="2012-07" db="EMBL/GenBank/DDBJ databases">
        <title>Genome of the Chinese tree shrew, a rising model animal genetically related to primates.</title>
        <authorList>
            <person name="Zhang G."/>
            <person name="Fan Y."/>
            <person name="Yao Y."/>
            <person name="Huang Z."/>
        </authorList>
    </citation>
    <scope>NUCLEOTIDE SEQUENCE [LARGE SCALE GENOMIC DNA]</scope>
</reference>
<feature type="compositionally biased region" description="Gly residues" evidence="1">
    <location>
        <begin position="95"/>
        <end position="104"/>
    </location>
</feature>
<evidence type="ECO:0000313" key="2">
    <source>
        <dbReference type="EMBL" id="ELW52765.1"/>
    </source>
</evidence>
<dbReference type="AlphaFoldDB" id="L9JQF1"/>
<reference evidence="3" key="2">
    <citation type="journal article" date="2013" name="Nat. Commun.">
        <title>Genome of the Chinese tree shrew.</title>
        <authorList>
            <person name="Fan Y."/>
            <person name="Huang Z.Y."/>
            <person name="Cao C.C."/>
            <person name="Chen C.S."/>
            <person name="Chen Y.X."/>
            <person name="Fan D.D."/>
            <person name="He J."/>
            <person name="Hou H.L."/>
            <person name="Hu L."/>
            <person name="Hu X.T."/>
            <person name="Jiang X.T."/>
            <person name="Lai R."/>
            <person name="Lang Y.S."/>
            <person name="Liang B."/>
            <person name="Liao S.G."/>
            <person name="Mu D."/>
            <person name="Ma Y.Y."/>
            <person name="Niu Y.Y."/>
            <person name="Sun X.Q."/>
            <person name="Xia J.Q."/>
            <person name="Xiao J."/>
            <person name="Xiong Z.Q."/>
            <person name="Xu L."/>
            <person name="Yang L."/>
            <person name="Zhang Y."/>
            <person name="Zhao W."/>
            <person name="Zhao X.D."/>
            <person name="Zheng Y.T."/>
            <person name="Zhou J.M."/>
            <person name="Zhu Y.B."/>
            <person name="Zhang G.J."/>
            <person name="Wang J."/>
            <person name="Yao Y.G."/>
        </authorList>
    </citation>
    <scope>NUCLEOTIDE SEQUENCE [LARGE SCALE GENOMIC DNA]</scope>
</reference>
<accession>L9JQF1</accession>
<dbReference type="Proteomes" id="UP000011518">
    <property type="component" value="Unassembled WGS sequence"/>
</dbReference>
<evidence type="ECO:0000256" key="1">
    <source>
        <dbReference type="SAM" id="MobiDB-lite"/>
    </source>
</evidence>
<keyword evidence="3" id="KW-1185">Reference proteome</keyword>
<proteinExistence type="predicted"/>
<dbReference type="InParanoid" id="L9JQF1"/>
<dbReference type="EMBL" id="KB320953">
    <property type="protein sequence ID" value="ELW52765.1"/>
    <property type="molecule type" value="Genomic_DNA"/>
</dbReference>